<dbReference type="AlphaFoldDB" id="A0A1F4PMZ4"/>
<dbReference type="InterPro" id="IPR036291">
    <property type="entry name" value="NAD(P)-bd_dom_sf"/>
</dbReference>
<dbReference type="SUPFAM" id="SSF51735">
    <property type="entry name" value="NAD(P)-binding Rossmann-fold domains"/>
    <property type="match status" value="1"/>
</dbReference>
<feature type="domain" description="RmlD-like substrate binding" evidence="4">
    <location>
        <begin position="95"/>
        <end position="274"/>
    </location>
</feature>
<evidence type="ECO:0000259" key="4">
    <source>
        <dbReference type="Pfam" id="PF04321"/>
    </source>
</evidence>
<dbReference type="EMBL" id="METE01000011">
    <property type="protein sequence ID" value="OGB85024.1"/>
    <property type="molecule type" value="Genomic_DNA"/>
</dbReference>
<dbReference type="Gene3D" id="3.40.50.720">
    <property type="entry name" value="NAD(P)-binding Rossmann-like Domain"/>
    <property type="match status" value="1"/>
</dbReference>
<accession>A0A1F4PMZ4</accession>
<dbReference type="GO" id="GO:0019305">
    <property type="term" value="P:dTDP-rhamnose biosynthetic process"/>
    <property type="evidence" value="ECO:0007669"/>
    <property type="project" value="UniProtKB-UniPathway"/>
</dbReference>
<dbReference type="InterPro" id="IPR005913">
    <property type="entry name" value="dTDP_dehydrorham_reduct"/>
</dbReference>
<dbReference type="PANTHER" id="PTHR10491">
    <property type="entry name" value="DTDP-4-DEHYDRORHAMNOSE REDUCTASE"/>
    <property type="match status" value="1"/>
</dbReference>
<sequence>MNTVESNNNSRPRVAILGVTGMIGSGIYSVLKDSCSLVITYRNPKKLAMLYQRYGQSANCTAIQVNFSDWYTDYQTGFAGLTLSPAINKFQQELLECDWVINAMGVTKAIATTDPTNTLFINGAVPHILAALFNDRLIHITTDCVFDGTEGAPYDENSPKRPVDLYGLSKMIGEPDSVLVVRCSTIGPELGTKYGLLEWFLSQTNVVNGFTNHLWNGITAKELGHICGRLISGRVMHPGPGIYHIFSEDVTKADMLKLFRQRFGTSVEVVDGEARVAIDRRLATHRSLNAKLALPAIETMVSELLPVGLTTE</sequence>
<evidence type="ECO:0000313" key="6">
    <source>
        <dbReference type="Proteomes" id="UP000179010"/>
    </source>
</evidence>
<feature type="transmembrane region" description="Helical" evidence="3">
    <location>
        <begin position="12"/>
        <end position="31"/>
    </location>
</feature>
<comment type="pathway">
    <text evidence="2">Carbohydrate biosynthesis; dTDP-L-rhamnose biosynthesis.</text>
</comment>
<name>A0A1F4PMZ4_UNCK3</name>
<evidence type="ECO:0000256" key="1">
    <source>
        <dbReference type="ARBA" id="ARBA00010944"/>
    </source>
</evidence>
<gene>
    <name evidence="5" type="ORF">A2994_00185</name>
</gene>
<reference evidence="5 6" key="1">
    <citation type="journal article" date="2016" name="Nat. Commun.">
        <title>Thousands of microbial genomes shed light on interconnected biogeochemical processes in an aquifer system.</title>
        <authorList>
            <person name="Anantharaman K."/>
            <person name="Brown C.T."/>
            <person name="Hug L.A."/>
            <person name="Sharon I."/>
            <person name="Castelle C.J."/>
            <person name="Probst A.J."/>
            <person name="Thomas B.C."/>
            <person name="Singh A."/>
            <person name="Wilkins M.J."/>
            <person name="Karaoz U."/>
            <person name="Brodie E.L."/>
            <person name="Williams K.H."/>
            <person name="Hubbard S.S."/>
            <person name="Banfield J.F."/>
        </authorList>
    </citation>
    <scope>NUCLEOTIDE SEQUENCE [LARGE SCALE GENOMIC DNA]</scope>
</reference>
<dbReference type="Proteomes" id="UP000179010">
    <property type="component" value="Unassembled WGS sequence"/>
</dbReference>
<keyword evidence="2" id="KW-0521">NADP</keyword>
<dbReference type="EC" id="1.1.1.133" evidence="2"/>
<dbReference type="STRING" id="1798539.A2994_00185"/>
<proteinExistence type="inferred from homology"/>
<dbReference type="UniPathway" id="UPA00124"/>
<protein>
    <recommendedName>
        <fullName evidence="2">dTDP-4-dehydrorhamnose reductase</fullName>
        <ecNumber evidence="2">1.1.1.133</ecNumber>
    </recommendedName>
</protein>
<keyword evidence="3" id="KW-0472">Membrane</keyword>
<evidence type="ECO:0000256" key="2">
    <source>
        <dbReference type="RuleBase" id="RU364082"/>
    </source>
</evidence>
<evidence type="ECO:0000256" key="3">
    <source>
        <dbReference type="SAM" id="Phobius"/>
    </source>
</evidence>
<keyword evidence="3" id="KW-0812">Transmembrane</keyword>
<keyword evidence="2" id="KW-0560">Oxidoreductase</keyword>
<dbReference type="InterPro" id="IPR029903">
    <property type="entry name" value="RmlD-like-bd"/>
</dbReference>
<dbReference type="GO" id="GO:0008831">
    <property type="term" value="F:dTDP-4-dehydrorhamnose reductase activity"/>
    <property type="evidence" value="ECO:0007669"/>
    <property type="project" value="UniProtKB-EC"/>
</dbReference>
<dbReference type="GO" id="GO:0005829">
    <property type="term" value="C:cytosol"/>
    <property type="evidence" value="ECO:0007669"/>
    <property type="project" value="TreeGrafter"/>
</dbReference>
<dbReference type="PANTHER" id="PTHR10491:SF4">
    <property type="entry name" value="METHIONINE ADENOSYLTRANSFERASE 2 SUBUNIT BETA"/>
    <property type="match status" value="1"/>
</dbReference>
<comment type="function">
    <text evidence="2">Catalyzes the reduction of dTDP-6-deoxy-L-lyxo-4-hexulose to yield dTDP-L-rhamnose.</text>
</comment>
<organism evidence="5 6">
    <name type="scientific">candidate division Kazan bacterium RIFCSPLOWO2_01_FULL_48_13</name>
    <dbReference type="NCBI Taxonomy" id="1798539"/>
    <lineage>
        <taxon>Bacteria</taxon>
        <taxon>Bacteria division Kazan-3B-28</taxon>
    </lineage>
</organism>
<comment type="caution">
    <text evidence="5">The sequence shown here is derived from an EMBL/GenBank/DDBJ whole genome shotgun (WGS) entry which is preliminary data.</text>
</comment>
<dbReference type="Pfam" id="PF04321">
    <property type="entry name" value="RmlD_sub_bind"/>
    <property type="match status" value="1"/>
</dbReference>
<evidence type="ECO:0000313" key="5">
    <source>
        <dbReference type="EMBL" id="OGB85024.1"/>
    </source>
</evidence>
<comment type="similarity">
    <text evidence="1 2">Belongs to the dTDP-4-dehydrorhamnose reductase family.</text>
</comment>
<keyword evidence="3" id="KW-1133">Transmembrane helix</keyword>